<dbReference type="SMART" id="SM00434">
    <property type="entry name" value="TOP4c"/>
    <property type="match status" value="1"/>
</dbReference>
<keyword evidence="8" id="KW-0479">Metal-binding</keyword>
<evidence type="ECO:0000256" key="17">
    <source>
        <dbReference type="SAM" id="Coils"/>
    </source>
</evidence>
<organism evidence="21 22">
    <name type="scientific">Strongyloides stercoralis</name>
    <name type="common">Threadworm</name>
    <dbReference type="NCBI Taxonomy" id="6248"/>
    <lineage>
        <taxon>Eukaryota</taxon>
        <taxon>Metazoa</taxon>
        <taxon>Ecdysozoa</taxon>
        <taxon>Nematoda</taxon>
        <taxon>Chromadorea</taxon>
        <taxon>Rhabditida</taxon>
        <taxon>Tylenchina</taxon>
        <taxon>Panagrolaimomorpha</taxon>
        <taxon>Strongyloidoidea</taxon>
        <taxon>Strongyloididae</taxon>
        <taxon>Strongyloides</taxon>
    </lineage>
</organism>
<dbReference type="InterPro" id="IPR036735">
    <property type="entry name" value="NGN_dom_sf"/>
</dbReference>
<dbReference type="Pfam" id="PF23291">
    <property type="entry name" value="KOW4_SPT5"/>
    <property type="match status" value="1"/>
</dbReference>
<evidence type="ECO:0000256" key="14">
    <source>
        <dbReference type="ARBA" id="ARBA00023235"/>
    </source>
</evidence>
<feature type="compositionally biased region" description="Acidic residues" evidence="18">
    <location>
        <begin position="828"/>
        <end position="837"/>
    </location>
</feature>
<comment type="similarity">
    <text evidence="6">Belongs to the type II topoisomerase family.</text>
</comment>
<dbReference type="Pfam" id="PF23042">
    <property type="entry name" value="KOW1_SPT5"/>
    <property type="match status" value="1"/>
</dbReference>
<dbReference type="SUPFAM" id="SSF56719">
    <property type="entry name" value="Type II DNA topoisomerase"/>
    <property type="match status" value="1"/>
</dbReference>
<dbReference type="AlphaFoldDB" id="A0AAF5DFT0"/>
<evidence type="ECO:0000259" key="19">
    <source>
        <dbReference type="PROSITE" id="PS50880"/>
    </source>
</evidence>
<dbReference type="FunFam" id="3.30.230.10:FF:000008">
    <property type="entry name" value="DNA topoisomerase 2"/>
    <property type="match status" value="1"/>
</dbReference>
<evidence type="ECO:0000256" key="6">
    <source>
        <dbReference type="ARBA" id="ARBA00011080"/>
    </source>
</evidence>
<comment type="cofactor">
    <cofactor evidence="3">
        <name>Mg(2+)</name>
        <dbReference type="ChEBI" id="CHEBI:18420"/>
    </cofactor>
</comment>
<dbReference type="InterPro" id="IPR041976">
    <property type="entry name" value="KOW_Spt5_3"/>
</dbReference>
<dbReference type="InterPro" id="IPR031660">
    <property type="entry name" value="TOPRIM_C"/>
</dbReference>
<dbReference type="PRINTS" id="PR00418">
    <property type="entry name" value="TPI2FAMILY"/>
</dbReference>
<dbReference type="InterPro" id="IPR006171">
    <property type="entry name" value="TOPRIM_dom"/>
</dbReference>
<evidence type="ECO:0000256" key="9">
    <source>
        <dbReference type="ARBA" id="ARBA00022741"/>
    </source>
</evidence>
<keyword evidence="21" id="KW-1185">Reference proteome</keyword>
<dbReference type="InterPro" id="IPR005100">
    <property type="entry name" value="NGN-domain"/>
</dbReference>
<dbReference type="InterPro" id="IPR036890">
    <property type="entry name" value="HATPase_C_sf"/>
</dbReference>
<name>A0AAF5DFT0_STRER</name>
<dbReference type="CDD" id="cd03481">
    <property type="entry name" value="TopoIIA_Trans_ScTopoIIA"/>
    <property type="match status" value="1"/>
</dbReference>
<dbReference type="PROSITE" id="PS52040">
    <property type="entry name" value="TOPO_IIA"/>
    <property type="match status" value="1"/>
</dbReference>
<dbReference type="InterPro" id="IPR013757">
    <property type="entry name" value="Topo_IIA_A_a_sf"/>
</dbReference>
<dbReference type="SUPFAM" id="SSF50104">
    <property type="entry name" value="Translation proteins SH3-like domain"/>
    <property type="match status" value="1"/>
</dbReference>
<dbReference type="Pfam" id="PF23290">
    <property type="entry name" value="KOW5_SPT5"/>
    <property type="match status" value="1"/>
</dbReference>
<dbReference type="InterPro" id="IPR041973">
    <property type="entry name" value="KOW_Spt5_1"/>
</dbReference>
<dbReference type="GO" id="GO:0006265">
    <property type="term" value="P:DNA topological change"/>
    <property type="evidence" value="ECO:0007669"/>
    <property type="project" value="UniProtKB-UniRule"/>
</dbReference>
<evidence type="ECO:0000256" key="10">
    <source>
        <dbReference type="ARBA" id="ARBA00022840"/>
    </source>
</evidence>
<evidence type="ECO:0000256" key="16">
    <source>
        <dbReference type="PROSITE-ProRule" id="PRU01384"/>
    </source>
</evidence>
<evidence type="ECO:0000259" key="20">
    <source>
        <dbReference type="PROSITE" id="PS52040"/>
    </source>
</evidence>
<dbReference type="GO" id="GO:0005524">
    <property type="term" value="F:ATP binding"/>
    <property type="evidence" value="ECO:0007669"/>
    <property type="project" value="UniProtKB-KW"/>
</dbReference>
<dbReference type="InterPro" id="IPR041978">
    <property type="entry name" value="KOW_Spt5_5"/>
</dbReference>
<evidence type="ECO:0000256" key="13">
    <source>
        <dbReference type="ARBA" id="ARBA00023125"/>
    </source>
</evidence>
<dbReference type="Gene3D" id="3.40.50.670">
    <property type="match status" value="1"/>
</dbReference>
<dbReference type="Proteomes" id="UP000035681">
    <property type="component" value="Unplaced"/>
</dbReference>
<dbReference type="SMART" id="SM00433">
    <property type="entry name" value="TOP2c"/>
    <property type="match status" value="1"/>
</dbReference>
<feature type="region of interest" description="Disordered" evidence="18">
    <location>
        <begin position="813"/>
        <end position="847"/>
    </location>
</feature>
<dbReference type="PANTHER" id="PTHR10169">
    <property type="entry name" value="DNA TOPOISOMERASE/GYRASE"/>
    <property type="match status" value="1"/>
</dbReference>
<evidence type="ECO:0000256" key="3">
    <source>
        <dbReference type="ARBA" id="ARBA00001946"/>
    </source>
</evidence>
<dbReference type="Gene3D" id="3.30.70.940">
    <property type="entry name" value="NusG, N-terminal domain"/>
    <property type="match status" value="1"/>
</dbReference>
<dbReference type="InterPro" id="IPR008991">
    <property type="entry name" value="Translation_prot_SH3-like_sf"/>
</dbReference>
<dbReference type="PANTHER" id="PTHR10169:SF62">
    <property type="entry name" value="DNA TOPOISOMERASE 2 TOP-2-RELATED"/>
    <property type="match status" value="1"/>
</dbReference>
<feature type="region of interest" description="Disordered" evidence="18">
    <location>
        <begin position="1074"/>
        <end position="1093"/>
    </location>
</feature>
<dbReference type="InterPro" id="IPR005824">
    <property type="entry name" value="KOW"/>
</dbReference>
<dbReference type="InterPro" id="IPR014722">
    <property type="entry name" value="Rib_uL2_dom2"/>
</dbReference>
<evidence type="ECO:0000256" key="8">
    <source>
        <dbReference type="ARBA" id="ARBA00022723"/>
    </source>
</evidence>
<dbReference type="Pfam" id="PF01751">
    <property type="entry name" value="Toprim"/>
    <property type="match status" value="1"/>
</dbReference>
<evidence type="ECO:0000256" key="4">
    <source>
        <dbReference type="ARBA" id="ARBA00004123"/>
    </source>
</evidence>
<feature type="active site" description="O-(5'-phospho-DNA)-tyrosine intermediate" evidence="16">
    <location>
        <position position="1896"/>
    </location>
</feature>
<dbReference type="Gene3D" id="3.30.1490.30">
    <property type="match status" value="1"/>
</dbReference>
<dbReference type="PROSITE" id="PS50880">
    <property type="entry name" value="TOPRIM"/>
    <property type="match status" value="1"/>
</dbReference>
<dbReference type="SUPFAM" id="SSF55874">
    <property type="entry name" value="ATPase domain of HSP90 chaperone/DNA topoisomerase II/histidine kinase"/>
    <property type="match status" value="1"/>
</dbReference>
<evidence type="ECO:0000256" key="12">
    <source>
        <dbReference type="ARBA" id="ARBA00023029"/>
    </source>
</evidence>
<feature type="compositionally biased region" description="Basic and acidic residues" evidence="18">
    <location>
        <begin position="11"/>
        <end position="20"/>
    </location>
</feature>
<feature type="region of interest" description="Disordered" evidence="18">
    <location>
        <begin position="2342"/>
        <end position="2478"/>
    </location>
</feature>
<dbReference type="InterPro" id="IPR041977">
    <property type="entry name" value="KOW_Spt5_4"/>
</dbReference>
<dbReference type="CDD" id="cd00187">
    <property type="entry name" value="TOP4c"/>
    <property type="match status" value="1"/>
</dbReference>
<dbReference type="InterPro" id="IPR013506">
    <property type="entry name" value="Topo_IIA_bsu_dom2"/>
</dbReference>
<keyword evidence="13 16" id="KW-0238">DNA-binding</keyword>
<dbReference type="CDD" id="cd03365">
    <property type="entry name" value="TOPRIM_TopoIIA"/>
    <property type="match status" value="1"/>
</dbReference>
<dbReference type="CDD" id="cd16930">
    <property type="entry name" value="HATPase_TopII-like"/>
    <property type="match status" value="1"/>
</dbReference>
<dbReference type="GO" id="GO:0046872">
    <property type="term" value="F:metal ion binding"/>
    <property type="evidence" value="ECO:0007669"/>
    <property type="project" value="UniProtKB-KW"/>
</dbReference>
<dbReference type="WBParaSite" id="TCONS_00011746.p1">
    <property type="protein sequence ID" value="TCONS_00011746.p1"/>
    <property type="gene ID" value="XLOC_006548"/>
</dbReference>
<feature type="domain" description="Toprim" evidence="19">
    <location>
        <begin position="1546"/>
        <end position="1663"/>
    </location>
</feature>
<dbReference type="Pfam" id="PF02518">
    <property type="entry name" value="HATPase_c"/>
    <property type="match status" value="1"/>
</dbReference>
<dbReference type="PROSITE" id="PS00177">
    <property type="entry name" value="TOPOISOMERASE_II"/>
    <property type="match status" value="1"/>
</dbReference>
<dbReference type="Pfam" id="PF00204">
    <property type="entry name" value="DNA_gyraseB"/>
    <property type="match status" value="1"/>
</dbReference>
<evidence type="ECO:0000313" key="22">
    <source>
        <dbReference type="WBParaSite" id="TCONS_00011746.p1"/>
    </source>
</evidence>
<dbReference type="FunFam" id="3.30.1490.30:FF:000001">
    <property type="entry name" value="DNA topoisomerase 2"/>
    <property type="match status" value="1"/>
</dbReference>
<evidence type="ECO:0000256" key="18">
    <source>
        <dbReference type="SAM" id="MobiDB-lite"/>
    </source>
</evidence>
<dbReference type="CDD" id="cd09888">
    <property type="entry name" value="NGN_Euk"/>
    <property type="match status" value="1"/>
</dbReference>
<dbReference type="FunFam" id="3.90.199.10:FF:000002">
    <property type="entry name" value="DNA topoisomerase 2"/>
    <property type="match status" value="1"/>
</dbReference>
<dbReference type="CDD" id="cd06085">
    <property type="entry name" value="KOW_Spt5_5"/>
    <property type="match status" value="1"/>
</dbReference>
<comment type="subcellular location">
    <subcellularLocation>
        <location evidence="4">Nucleus</location>
    </subcellularLocation>
</comment>
<dbReference type="InterPro" id="IPR013760">
    <property type="entry name" value="Topo_IIA-like_dom_sf"/>
</dbReference>
<dbReference type="InterPro" id="IPR014721">
    <property type="entry name" value="Ribsml_uS5_D2-typ_fold_subgr"/>
</dbReference>
<dbReference type="SMART" id="SM00739">
    <property type="entry name" value="KOW"/>
    <property type="match status" value="5"/>
</dbReference>
<dbReference type="InterPro" id="IPR057936">
    <property type="entry name" value="KOWx_Spt5"/>
</dbReference>
<comment type="cofactor">
    <cofactor evidence="2">
        <name>Ca(2+)</name>
        <dbReference type="ChEBI" id="CHEBI:29108"/>
    </cofactor>
</comment>
<feature type="region of interest" description="Disordered" evidence="18">
    <location>
        <begin position="724"/>
        <end position="754"/>
    </location>
</feature>
<dbReference type="Pfam" id="PF00521">
    <property type="entry name" value="DNA_topoisoIV"/>
    <property type="match status" value="1"/>
</dbReference>
<dbReference type="InterPro" id="IPR018522">
    <property type="entry name" value="TopoIIA_CS"/>
</dbReference>
<dbReference type="EC" id="5.6.2.2" evidence="7"/>
<feature type="compositionally biased region" description="Polar residues" evidence="18">
    <location>
        <begin position="732"/>
        <end position="742"/>
    </location>
</feature>
<dbReference type="CDD" id="cd06081">
    <property type="entry name" value="KOW_Spt5_1"/>
    <property type="match status" value="1"/>
</dbReference>
<dbReference type="GO" id="GO:0003918">
    <property type="term" value="F:DNA topoisomerase type II (double strand cut, ATP-hydrolyzing) activity"/>
    <property type="evidence" value="ECO:0007669"/>
    <property type="project" value="UniProtKB-EC"/>
</dbReference>
<feature type="compositionally biased region" description="Basic and acidic residues" evidence="18">
    <location>
        <begin position="2346"/>
        <end position="2371"/>
    </location>
</feature>
<comment type="similarity">
    <text evidence="5">Belongs to the SPT5 family.</text>
</comment>
<dbReference type="InterPro" id="IPR013758">
    <property type="entry name" value="Topo_IIA_A/C_ab"/>
</dbReference>
<comment type="catalytic activity">
    <reaction evidence="1 16">
        <text>ATP-dependent breakage, passage and rejoining of double-stranded DNA.</text>
        <dbReference type="EC" id="5.6.2.2"/>
    </reaction>
</comment>
<evidence type="ECO:0000256" key="15">
    <source>
        <dbReference type="ARBA" id="ARBA00023242"/>
    </source>
</evidence>
<keyword evidence="10" id="KW-0067">ATP-binding</keyword>
<dbReference type="Gene3D" id="3.90.199.10">
    <property type="entry name" value="Topoisomerase II, domain 5"/>
    <property type="match status" value="1"/>
</dbReference>
<dbReference type="CDD" id="cd06084">
    <property type="entry name" value="KOW_Spt5_4"/>
    <property type="match status" value="1"/>
</dbReference>
<dbReference type="InterPro" id="IPR003594">
    <property type="entry name" value="HATPase_dom"/>
</dbReference>
<feature type="compositionally biased region" description="Acidic residues" evidence="18">
    <location>
        <begin position="76"/>
        <end position="86"/>
    </location>
</feature>
<evidence type="ECO:0000256" key="5">
    <source>
        <dbReference type="ARBA" id="ARBA00006956"/>
    </source>
</evidence>
<sequence length="2478" mass="283651">MAYSSDESTDDEKKQKRELVSDDSDNDEEVVKKRKKTKDKLKKRSANESKKSKKKSKKAKLEVEEISSSEEVVSNIDEDEELEEEEFDRKRATNPFINDDVSESEGEEMDYLSEDEEVDDVENLRQLEEEAYRTRNDRPSDLYKNMSEKEMTKYFETRYAGAARDDDDNVDDDSDLKFLKKNRIARTDADASLFIIKTRMGEEKHVATQLFRKFCSEKNQGLNPQICSIITKESLKSIIYIEAFQKSSVMNFVKGVSGILQSTQFNKVPSDEYFDTIAIKKENAKLVPGNFVRFKKTLYREDLAEVIDNDEEDGRVLLRLLPRIDMTKPRGAMRDTMSTEQMAEKSKKRFTRIPKAPFNIEKIRKIGGDVAKEGDMYIFESNRYRKGFLYKWFNIDNVYTEGVKPTADEINLFKVCESSNENDGFKRQRIEHLFMKYEVGEKIEVHEGELKSCRGVIIEVKDKIVVIKPLNLGKFNNQTVEVTTDKISKYFEIGDHIKVDNGRNAGDTGTVVKYDGKEVIFLSDLTKDEVKVLPNDCTISIEVSVGVDSYGKYSYLDFVQIDGKTAGVIIRINRESLEILTQMNTIVTKSPAQLMGKINNKTAKSMDLAKNELQCNDQVTIIDGPFAQKKQFEETVVGTIKFIFKSFLFIQDTKRKEHAGFFVVRQRNVLRYGAKMPEQNTERLNFDDISKLKTGVLGVTDNNKSDDIFKIPNIPGNNQGRNAYNSAGGKSGFNNHNKNSFNGFGEKQQKPGKDPLFGKQIRINKGPYKGYYGVVKDINGNIARVELHTTCRTINVDKSRCILVDSNPIPVQETSGSTYRNDYKSTGDDEGLIENENDNYVPSKTPMYGAKTPMYGSQTPNPFASDSDIWNPLNSPRHHTMNTEEDYNSFSYNDDLNIASVAPQTPGAFMNAATPYGGVPMTPGIGIDAMTPMNRSGQQNNYDDMIKSGCWIILDSYVKVKGGYGNGDRIGVVCGFDETGCKISFEDANKHETIEFVDYDNIQPVEPKKQDKCVIIFGDLLKEKGVVDDITDKEKALIRLQRTGRLHLEYLKNICKLNKLHNFDSDFQEIVVKKKKQPKSPKKNGPSPNTTLTQEDLSVFTDIDSVKKNKSGKVSIEQMYQKKSQLEHILLRPDTYIGSVEYTDKSIAWIYDIEEDKIVQREISYVPGLYKIFDEILVNAADNKQRDKKMNLIKVDIDKKNNTISVYNNGKGIPVAHHGVEKMYVPELIFGTLLTSSNYNDDEKKTTGGRNGYGAKLCNIFSTKFTLETSSKEYKKQFKQTWINNMTKDEEPEISKATGEDFTKVTFTPDLKKFKMKELDDDIIGLMARRAYDIAGTTPGVRVYLNGKCLPIKSFKEYAEKYVESTIGEENEKPKVIYEKINDRWEIALTVSDKGFQSVSFVNSIATSKGGRHVDYITDQITSNLIDTIKKKAGGAKSGISVKPFQIKNHMWVFVNCLIENPTFDSQTKENMTLQAKSFGSKGEINEKFYKEAAKCGVVEAVLSWVRFKQQEQADKKCSTKKSTKIKGIPKLEDANEAGTKNSYKCTLILTEGDSAKTLAVSGLGVVGRDYYGVFPLRGKMLNVRDCPMKQINDNQEIGNMIKILGLQYRLKYETEDERKTLRYGRVMIMADQDQDGSHIKGLLINWIHCNWPALMKNNFVEEFITPIVKASKGSTSISFFSLPEYMEWRNNTDNWKSYKIKYYKGLGTSTSKEAKEYFSDMDRHRIPFTYSGPECEQAVEMAFSKKKIEARKTWLSNWMREKKERRENGGIEEYLYNKDTRSVSFIEFINKELILFSNMDNERSIPCLVDGLKPGQRKVLFTCFRRADKKEVKVAQLAGAVGEMSAYHHGEQSLMMTIINLAQDYVGSNNINLLLPIGQFGTRLQGGKDSASPRYIFTQLNPVTKTLFIQDDENVLRFLFEENQKIEPEWYCPIIPMILVNGAEGIGTAWSTKIPNYNPRDVIENIRRLIKGKEMKKMIPWYKHFEGTITQIDEQKYISSGRVGILDDESFEITELPVKTWTQNYKESVLEDLSNSTDKSPALIQDYKEYHTDQTVKFVVKMTEQNMRKTLFQGVHEIFKLQTTINTSSMVLFDAEGCLRKFESPEQICQEFFVVRKKKYIERKAFLVGMLEAQSKRLSNQARFIMAKIKGEIIMENRKKKNIVDQLIKEKFDPDPVKAWKDFCKKRELEMCGEIEIEDEEENVEDDETSTDAGLKKRLVDYDYLVNMALIKLSEEEKDRLLQESDSKLKELEALKEKTWADLWEHDLKVFEEALKKQEEKELQDIEGAIKTAQSKLLKGNSSIKSRKTKVNLNASSFKPNPHAEIVKIEKEKLLNKYEKKIKKEKVNKNESERKSQGEDIKKYLIKPEDNDIIVIDDSPKKVPNKDKKIKSNADIVIDDNCVSNTDDKHHLSKQSSKKETPKKPAKKRKRNNLSSESSNESDYKPSPKKKQDKPANETLKRQKRKAIIISSDSEMD</sequence>
<dbReference type="CDD" id="cd06083">
    <property type="entry name" value="KOW_Spt5_3"/>
    <property type="match status" value="1"/>
</dbReference>
<dbReference type="Gene3D" id="3.30.1360.40">
    <property type="match status" value="1"/>
</dbReference>
<keyword evidence="11" id="KW-0460">Magnesium</keyword>
<dbReference type="InterPro" id="IPR002205">
    <property type="entry name" value="Topo_IIA_dom_A"/>
</dbReference>
<dbReference type="Gene3D" id="3.30.230.10">
    <property type="match status" value="1"/>
</dbReference>
<dbReference type="Pfam" id="PF03439">
    <property type="entry name" value="Spt5-NGN"/>
    <property type="match status" value="1"/>
</dbReference>
<feature type="region of interest" description="Disordered" evidence="18">
    <location>
        <begin position="1"/>
        <end position="106"/>
    </location>
</feature>
<feature type="compositionally biased region" description="Basic and acidic residues" evidence="18">
    <location>
        <begin position="2379"/>
        <end position="2393"/>
    </location>
</feature>
<protein>
    <recommendedName>
        <fullName evidence="7">DNA topoisomerase (ATP-hydrolyzing)</fullName>
        <ecNumber evidence="7">5.6.2.2</ecNumber>
    </recommendedName>
</protein>
<dbReference type="SUPFAM" id="SSF54211">
    <property type="entry name" value="Ribosomal protein S5 domain 2-like"/>
    <property type="match status" value="1"/>
</dbReference>
<dbReference type="InterPro" id="IPR001154">
    <property type="entry name" value="TopoII_euk"/>
</dbReference>
<dbReference type="InterPro" id="IPR020568">
    <property type="entry name" value="Ribosomal_Su5_D2-typ_SF"/>
</dbReference>
<dbReference type="FunFam" id="3.40.50.670:FF:000001">
    <property type="entry name" value="DNA topoisomerase 2"/>
    <property type="match status" value="2"/>
</dbReference>
<dbReference type="InterPro" id="IPR050634">
    <property type="entry name" value="DNA_Topoisomerase_II"/>
</dbReference>
<dbReference type="FunFam" id="3.30.1360.40:FF:000003">
    <property type="entry name" value="DNA topoisomerase 2"/>
    <property type="match status" value="1"/>
</dbReference>
<dbReference type="GO" id="GO:0003677">
    <property type="term" value="F:DNA binding"/>
    <property type="evidence" value="ECO:0007669"/>
    <property type="project" value="UniProtKB-UniRule"/>
</dbReference>
<dbReference type="GO" id="GO:0006354">
    <property type="term" value="P:DNA-templated transcription elongation"/>
    <property type="evidence" value="ECO:0007669"/>
    <property type="project" value="InterPro"/>
</dbReference>
<dbReference type="InterPro" id="IPR013759">
    <property type="entry name" value="Topo_IIA_B_C"/>
</dbReference>
<dbReference type="GO" id="GO:0000712">
    <property type="term" value="P:resolution of meiotic recombination intermediates"/>
    <property type="evidence" value="ECO:0007669"/>
    <property type="project" value="TreeGrafter"/>
</dbReference>
<dbReference type="GO" id="GO:0005634">
    <property type="term" value="C:nucleus"/>
    <property type="evidence" value="ECO:0007669"/>
    <property type="project" value="UniProtKB-SubCell"/>
</dbReference>
<dbReference type="Gene3D" id="2.30.30.30">
    <property type="match status" value="3"/>
</dbReference>
<accession>A0AAF5DFT0</accession>
<dbReference type="GO" id="GO:0000819">
    <property type="term" value="P:sister chromatid segregation"/>
    <property type="evidence" value="ECO:0007669"/>
    <property type="project" value="TreeGrafter"/>
</dbReference>
<keyword evidence="17" id="KW-0175">Coiled coil</keyword>
<evidence type="ECO:0000256" key="1">
    <source>
        <dbReference type="ARBA" id="ARBA00000185"/>
    </source>
</evidence>
<proteinExistence type="inferred from homology"/>
<dbReference type="Pfam" id="PF16898">
    <property type="entry name" value="TOPRIM_C"/>
    <property type="match status" value="1"/>
</dbReference>
<keyword evidence="12 16" id="KW-0799">Topoisomerase</keyword>
<dbReference type="InterPro" id="IPR001241">
    <property type="entry name" value="Topo_IIA"/>
</dbReference>
<dbReference type="Gene3D" id="3.30.565.10">
    <property type="entry name" value="Histidine kinase-like ATPase, C-terminal domain"/>
    <property type="match status" value="1"/>
</dbReference>
<evidence type="ECO:0000313" key="21">
    <source>
        <dbReference type="Proteomes" id="UP000035681"/>
    </source>
</evidence>
<dbReference type="PRINTS" id="PR01158">
    <property type="entry name" value="TOPISMRASEII"/>
</dbReference>
<feature type="domain" description="Topo IIA-type catalytic" evidence="20">
    <location>
        <begin position="1806"/>
        <end position="2269"/>
    </location>
</feature>
<keyword evidence="14 16" id="KW-0413">Isomerase</keyword>
<feature type="coiled-coil region" evidence="17">
    <location>
        <begin position="2232"/>
        <end position="2297"/>
    </location>
</feature>
<dbReference type="Pfam" id="PF23037">
    <property type="entry name" value="KOWx_SPT5"/>
    <property type="match status" value="1"/>
</dbReference>
<dbReference type="Gene3D" id="1.10.268.10">
    <property type="entry name" value="Topoisomerase, domain 3"/>
    <property type="match status" value="1"/>
</dbReference>
<dbReference type="FunFam" id="3.30.565.10:FF:000004">
    <property type="entry name" value="DNA topoisomerase 2"/>
    <property type="match status" value="1"/>
</dbReference>
<keyword evidence="15" id="KW-0539">Nucleus</keyword>
<evidence type="ECO:0000256" key="11">
    <source>
        <dbReference type="ARBA" id="ARBA00022842"/>
    </source>
</evidence>
<reference evidence="22" key="1">
    <citation type="submission" date="2024-02" db="UniProtKB">
        <authorList>
            <consortium name="WormBaseParasite"/>
        </authorList>
    </citation>
    <scope>IDENTIFICATION</scope>
</reference>
<dbReference type="InterPro" id="IPR039385">
    <property type="entry name" value="NGN_Euk"/>
</dbReference>
<evidence type="ECO:0000256" key="2">
    <source>
        <dbReference type="ARBA" id="ARBA00001913"/>
    </source>
</evidence>
<dbReference type="InterPro" id="IPR034157">
    <property type="entry name" value="TOPRIM_TopoII"/>
</dbReference>
<feature type="compositionally biased region" description="Basic residues" evidence="18">
    <location>
        <begin position="32"/>
        <end position="44"/>
    </location>
</feature>
<keyword evidence="9" id="KW-0547">Nucleotide-binding</keyword>
<evidence type="ECO:0000256" key="7">
    <source>
        <dbReference type="ARBA" id="ARBA00012895"/>
    </source>
</evidence>